<dbReference type="PANTHER" id="PTHR46333">
    <property type="entry name" value="CYTOKINESIS PROTEIN 3"/>
    <property type="match status" value="1"/>
</dbReference>
<dbReference type="SMART" id="SM00460">
    <property type="entry name" value="TGc"/>
    <property type="match status" value="1"/>
</dbReference>
<dbReference type="EMBL" id="FQYT01000008">
    <property type="protein sequence ID" value="SHI89367.1"/>
    <property type="molecule type" value="Genomic_DNA"/>
</dbReference>
<dbReference type="AlphaFoldDB" id="A0A1M6EV73"/>
<evidence type="ECO:0000313" key="3">
    <source>
        <dbReference type="Proteomes" id="UP000184342"/>
    </source>
</evidence>
<feature type="domain" description="Transglutaminase-like" evidence="1">
    <location>
        <begin position="89"/>
        <end position="145"/>
    </location>
</feature>
<keyword evidence="3" id="KW-1185">Reference proteome</keyword>
<dbReference type="Proteomes" id="UP000184342">
    <property type="component" value="Unassembled WGS sequence"/>
</dbReference>
<dbReference type="InterPro" id="IPR038765">
    <property type="entry name" value="Papain-like_cys_pep_sf"/>
</dbReference>
<dbReference type="PANTHER" id="PTHR46333:SF2">
    <property type="entry name" value="CYTOKINESIS PROTEIN 3"/>
    <property type="match status" value="1"/>
</dbReference>
<protein>
    <submittedName>
        <fullName evidence="2">Transglutaminase-like superfamily protein</fullName>
    </submittedName>
</protein>
<dbReference type="Gene3D" id="3.10.620.30">
    <property type="match status" value="1"/>
</dbReference>
<sequence>MKKKSIFSFLVIIIAALVVLFTHTPSPIEKPMGERELYLSYITSIIEENIDDSMSDYEKAKTIHDYIIINTDYDTSDNLNDSAFSPEGVFVYGTAVCQGYAESYMLILNELGIDCKLVTGTANGIVHAWNVVKIDGEWYNVDVTWDDPIVSGEVVSGTGNLSYAYFMKPDAVLYTDHTASSSPPACTSDKYLYIEQYYGIPYVILDSVDQIPEVFSSYYESGIRSLTMYFPEDADPAENGLLSSLGQDLNRHSTQGIPVHYYPTLRYFDYSYITIFTE</sequence>
<accession>A0A1M6EV73</accession>
<evidence type="ECO:0000259" key="1">
    <source>
        <dbReference type="SMART" id="SM00460"/>
    </source>
</evidence>
<dbReference type="Pfam" id="PF01841">
    <property type="entry name" value="Transglut_core"/>
    <property type="match status" value="1"/>
</dbReference>
<dbReference type="GO" id="GO:0005737">
    <property type="term" value="C:cytoplasm"/>
    <property type="evidence" value="ECO:0007669"/>
    <property type="project" value="TreeGrafter"/>
</dbReference>
<evidence type="ECO:0000313" key="2">
    <source>
        <dbReference type="EMBL" id="SHI89367.1"/>
    </source>
</evidence>
<dbReference type="STRING" id="1122934.SAMN02745691_01013"/>
<proteinExistence type="predicted"/>
<dbReference type="RefSeq" id="WP_073993273.1">
    <property type="nucleotide sequence ID" value="NZ_FQYT01000008.1"/>
</dbReference>
<gene>
    <name evidence="2" type="ORF">SAMN02745691_01013</name>
</gene>
<dbReference type="InterPro" id="IPR052557">
    <property type="entry name" value="CAP/Cytokinesis_protein"/>
</dbReference>
<organism evidence="2 3">
    <name type="scientific">Parasporobacterium paucivorans DSM 15970</name>
    <dbReference type="NCBI Taxonomy" id="1122934"/>
    <lineage>
        <taxon>Bacteria</taxon>
        <taxon>Bacillati</taxon>
        <taxon>Bacillota</taxon>
        <taxon>Clostridia</taxon>
        <taxon>Lachnospirales</taxon>
        <taxon>Lachnospiraceae</taxon>
        <taxon>Parasporobacterium</taxon>
    </lineage>
</organism>
<dbReference type="SUPFAM" id="SSF54001">
    <property type="entry name" value="Cysteine proteinases"/>
    <property type="match status" value="1"/>
</dbReference>
<dbReference type="OrthoDB" id="9788327at2"/>
<dbReference type="InterPro" id="IPR002931">
    <property type="entry name" value="Transglutaminase-like"/>
</dbReference>
<name>A0A1M6EV73_9FIRM</name>
<reference evidence="2 3" key="1">
    <citation type="submission" date="2016-11" db="EMBL/GenBank/DDBJ databases">
        <authorList>
            <person name="Jaros S."/>
            <person name="Januszkiewicz K."/>
            <person name="Wedrychowicz H."/>
        </authorList>
    </citation>
    <scope>NUCLEOTIDE SEQUENCE [LARGE SCALE GENOMIC DNA]</scope>
    <source>
        <strain evidence="2 3">DSM 15970</strain>
    </source>
</reference>